<sequence length="323" mass="37235">MYYHLIMWENYRWNKTEIINKLLIELDALKLLFETLPQLPHVEEKLRRLSLLKSSVYSARIEGFDDTEINPKLESQNLLEVYRKIYAGTYVHELNLDLIKDFHKQVLKTIVDGGHLRTEPWAIFDQSGNAIAMTPMASELPGLMEGYINFINTLLEPVTIVAAVSQFIFEKIHPLPDGNGRIGRLISMLILHRGGYAFKSQIPLEEYIEAHRESYYVALMPSKDATGFIEFFLTALIEQGKVTLQKIQNGFVSTTDPKQLLSLRQEEIYEIIKDHPNCSFDFIKRRFLAVSSPTLYRDLARLVKDNLILHRGATSNAVYCKKV</sequence>
<feature type="binding site" evidence="2">
    <location>
        <begin position="177"/>
        <end position="184"/>
    </location>
    <ligand>
        <name>ATP</name>
        <dbReference type="ChEBI" id="CHEBI:30616"/>
    </ligand>
</feature>
<dbReference type="Pfam" id="PF02661">
    <property type="entry name" value="Fic"/>
    <property type="match status" value="1"/>
</dbReference>
<dbReference type="GO" id="GO:0005524">
    <property type="term" value="F:ATP binding"/>
    <property type="evidence" value="ECO:0007669"/>
    <property type="project" value="UniProtKB-KW"/>
</dbReference>
<dbReference type="EMBL" id="MFJE01000030">
    <property type="protein sequence ID" value="OGG13964.1"/>
    <property type="molecule type" value="Genomic_DNA"/>
</dbReference>
<dbReference type="InterPro" id="IPR003812">
    <property type="entry name" value="Fido"/>
</dbReference>
<gene>
    <name evidence="4" type="ORF">A2773_03830</name>
</gene>
<dbReference type="PANTHER" id="PTHR13504">
    <property type="entry name" value="FIDO DOMAIN-CONTAINING PROTEIN DDB_G0283145"/>
    <property type="match status" value="1"/>
</dbReference>
<evidence type="ECO:0000313" key="4">
    <source>
        <dbReference type="EMBL" id="OGG13964.1"/>
    </source>
</evidence>
<dbReference type="PANTHER" id="PTHR13504:SF38">
    <property type="entry name" value="FIDO DOMAIN-CONTAINING PROTEIN"/>
    <property type="match status" value="1"/>
</dbReference>
<proteinExistence type="predicted"/>
<evidence type="ECO:0000256" key="1">
    <source>
        <dbReference type="PIRSR" id="PIRSR640198-1"/>
    </source>
</evidence>
<comment type="caution">
    <text evidence="4">The sequence shown here is derived from an EMBL/GenBank/DDBJ whole genome shotgun (WGS) entry which is preliminary data.</text>
</comment>
<dbReference type="AlphaFoldDB" id="A0A1F5ZNQ8"/>
<evidence type="ECO:0000259" key="3">
    <source>
        <dbReference type="PROSITE" id="PS51459"/>
    </source>
</evidence>
<keyword evidence="2" id="KW-0547">Nucleotide-binding</keyword>
<dbReference type="PROSITE" id="PS51459">
    <property type="entry name" value="FIDO"/>
    <property type="match status" value="1"/>
</dbReference>
<name>A0A1F5ZNQ8_9BACT</name>
<dbReference type="InterPro" id="IPR036597">
    <property type="entry name" value="Fido-like_dom_sf"/>
</dbReference>
<dbReference type="InterPro" id="IPR040198">
    <property type="entry name" value="Fido_containing"/>
</dbReference>
<organism evidence="4 5">
    <name type="scientific">Candidatus Gottesmanbacteria bacterium RIFCSPHIGHO2_01_FULL_39_10</name>
    <dbReference type="NCBI Taxonomy" id="1798375"/>
    <lineage>
        <taxon>Bacteria</taxon>
        <taxon>Candidatus Gottesmaniibacteriota</taxon>
    </lineage>
</organism>
<feature type="domain" description="Fido" evidence="3">
    <location>
        <begin position="94"/>
        <end position="234"/>
    </location>
</feature>
<dbReference type="Proteomes" id="UP000177383">
    <property type="component" value="Unassembled WGS sequence"/>
</dbReference>
<evidence type="ECO:0000313" key="5">
    <source>
        <dbReference type="Proteomes" id="UP000177383"/>
    </source>
</evidence>
<dbReference type="STRING" id="1798375.A2773_03830"/>
<dbReference type="Gene3D" id="1.10.3290.10">
    <property type="entry name" value="Fido-like domain"/>
    <property type="match status" value="1"/>
</dbReference>
<dbReference type="SUPFAM" id="SSF140931">
    <property type="entry name" value="Fic-like"/>
    <property type="match status" value="1"/>
</dbReference>
<feature type="binding site" evidence="2">
    <location>
        <begin position="215"/>
        <end position="216"/>
    </location>
    <ligand>
        <name>ATP</name>
        <dbReference type="ChEBI" id="CHEBI:30616"/>
    </ligand>
</feature>
<keyword evidence="2" id="KW-0067">ATP-binding</keyword>
<reference evidence="4 5" key="1">
    <citation type="journal article" date="2016" name="Nat. Commun.">
        <title>Thousands of microbial genomes shed light on interconnected biogeochemical processes in an aquifer system.</title>
        <authorList>
            <person name="Anantharaman K."/>
            <person name="Brown C.T."/>
            <person name="Hug L.A."/>
            <person name="Sharon I."/>
            <person name="Castelle C.J."/>
            <person name="Probst A.J."/>
            <person name="Thomas B.C."/>
            <person name="Singh A."/>
            <person name="Wilkins M.J."/>
            <person name="Karaoz U."/>
            <person name="Brodie E.L."/>
            <person name="Williams K.H."/>
            <person name="Hubbard S.S."/>
            <person name="Banfield J.F."/>
        </authorList>
    </citation>
    <scope>NUCLEOTIDE SEQUENCE [LARGE SCALE GENOMIC DNA]</scope>
</reference>
<protein>
    <recommendedName>
        <fullName evidence="3">Fido domain-containing protein</fullName>
    </recommendedName>
</protein>
<evidence type="ECO:0000256" key="2">
    <source>
        <dbReference type="PIRSR" id="PIRSR640198-2"/>
    </source>
</evidence>
<feature type="active site" evidence="1">
    <location>
        <position position="173"/>
    </location>
</feature>
<accession>A0A1F5ZNQ8</accession>